<evidence type="ECO:0000256" key="5">
    <source>
        <dbReference type="SAM" id="MobiDB-lite"/>
    </source>
</evidence>
<gene>
    <name evidence="8" type="ORF">HW566_05755</name>
</gene>
<feature type="transmembrane region" description="Helical" evidence="6">
    <location>
        <begin position="334"/>
        <end position="353"/>
    </location>
</feature>
<feature type="region of interest" description="Disordered" evidence="5">
    <location>
        <begin position="172"/>
        <end position="195"/>
    </location>
</feature>
<feature type="transmembrane region" description="Helical" evidence="6">
    <location>
        <begin position="143"/>
        <end position="161"/>
    </location>
</feature>
<protein>
    <submittedName>
        <fullName evidence="8">Sodium:calcium antiporter</fullName>
    </submittedName>
</protein>
<feature type="transmembrane region" description="Helical" evidence="6">
    <location>
        <begin position="36"/>
        <end position="54"/>
    </location>
</feature>
<feature type="domain" description="Sodium/calcium exchanger membrane region" evidence="7">
    <location>
        <begin position="205"/>
        <end position="345"/>
    </location>
</feature>
<feature type="transmembrane region" description="Helical" evidence="6">
    <location>
        <begin position="199"/>
        <end position="220"/>
    </location>
</feature>
<evidence type="ECO:0000313" key="8">
    <source>
        <dbReference type="EMBL" id="QLD11323.1"/>
    </source>
</evidence>
<keyword evidence="4 6" id="KW-0472">Membrane</keyword>
<feature type="transmembrane region" description="Helical" evidence="6">
    <location>
        <begin position="74"/>
        <end position="95"/>
    </location>
</feature>
<evidence type="ECO:0000256" key="3">
    <source>
        <dbReference type="ARBA" id="ARBA00022989"/>
    </source>
</evidence>
<dbReference type="Pfam" id="PF01699">
    <property type="entry name" value="Na_Ca_ex"/>
    <property type="match status" value="2"/>
</dbReference>
<accession>A0A7D5JXV6</accession>
<reference evidence="8 9" key="1">
    <citation type="submission" date="2020-06" db="EMBL/GenBank/DDBJ databases">
        <authorList>
            <person name="Jo H."/>
        </authorList>
    </citation>
    <scope>NUCLEOTIDE SEQUENCE [LARGE SCALE GENOMIC DNA]</scope>
    <source>
        <strain evidence="8 9">I46</strain>
    </source>
</reference>
<evidence type="ECO:0000259" key="7">
    <source>
        <dbReference type="Pfam" id="PF01699"/>
    </source>
</evidence>
<dbReference type="Proteomes" id="UP000509638">
    <property type="component" value="Chromosome"/>
</dbReference>
<name>A0A7D5JXV6_9MICO</name>
<dbReference type="GO" id="GO:0016020">
    <property type="term" value="C:membrane"/>
    <property type="evidence" value="ECO:0007669"/>
    <property type="project" value="UniProtKB-SubCell"/>
</dbReference>
<sequence length="354" mass="36266">MSSLPLWLLLLMFAGAAGVVWIAGIQLSKTTDVLDARWHIGSAFGGLIVLAVATNLPEIAITVSAAASGNLEVAVGNILGGIALQTVVLVILDVFGKRGRGVKPLTYRAASLVLVLEALAVVAVLTVVVAGSQLPGELVVARLTPDVAMIAALWIAGLVLVQRAGKHLPWHDDGVSPGASDHRPGHRRAKPQHPHHSMATAKVVTIFSLSALATLGAGVVLERVGDAVADEIGLSGVLFGATVLALATALPEISTGLQAIRQGDDNLAMSDIFGGNAFLPVLFLVATLISGEAVLPRAGGTDIYLTALGALLTLVYVVGLLFRPQRRIAGMGVDSLIVLVLYGAGIAGLFAVAG</sequence>
<dbReference type="InterPro" id="IPR044880">
    <property type="entry name" value="NCX_ion-bd_dom_sf"/>
</dbReference>
<feature type="domain" description="Sodium/calcium exchanger membrane region" evidence="7">
    <location>
        <begin position="9"/>
        <end position="129"/>
    </location>
</feature>
<feature type="transmembrane region" description="Helical" evidence="6">
    <location>
        <begin position="272"/>
        <end position="291"/>
    </location>
</feature>
<proteinExistence type="predicted"/>
<feature type="transmembrane region" description="Helical" evidence="6">
    <location>
        <begin position="232"/>
        <end position="251"/>
    </location>
</feature>
<feature type="transmembrane region" description="Helical" evidence="6">
    <location>
        <begin position="303"/>
        <end position="322"/>
    </location>
</feature>
<comment type="subcellular location">
    <subcellularLocation>
        <location evidence="1">Membrane</location>
        <topology evidence="1">Multi-pass membrane protein</topology>
    </subcellularLocation>
</comment>
<evidence type="ECO:0000256" key="4">
    <source>
        <dbReference type="ARBA" id="ARBA00023136"/>
    </source>
</evidence>
<feature type="transmembrane region" description="Helical" evidence="6">
    <location>
        <begin position="6"/>
        <end position="24"/>
    </location>
</feature>
<feature type="transmembrane region" description="Helical" evidence="6">
    <location>
        <begin position="107"/>
        <end position="131"/>
    </location>
</feature>
<evidence type="ECO:0000256" key="1">
    <source>
        <dbReference type="ARBA" id="ARBA00004141"/>
    </source>
</evidence>
<evidence type="ECO:0000256" key="2">
    <source>
        <dbReference type="ARBA" id="ARBA00022692"/>
    </source>
</evidence>
<dbReference type="InterPro" id="IPR004837">
    <property type="entry name" value="NaCa_Exmemb"/>
</dbReference>
<dbReference type="EMBL" id="CP058316">
    <property type="protein sequence ID" value="QLD11323.1"/>
    <property type="molecule type" value="Genomic_DNA"/>
</dbReference>
<keyword evidence="3 6" id="KW-1133">Transmembrane helix</keyword>
<dbReference type="GO" id="GO:0055085">
    <property type="term" value="P:transmembrane transport"/>
    <property type="evidence" value="ECO:0007669"/>
    <property type="project" value="InterPro"/>
</dbReference>
<evidence type="ECO:0000256" key="6">
    <source>
        <dbReference type="SAM" id="Phobius"/>
    </source>
</evidence>
<feature type="compositionally biased region" description="Basic residues" evidence="5">
    <location>
        <begin position="184"/>
        <end position="195"/>
    </location>
</feature>
<dbReference type="Gene3D" id="1.20.1420.30">
    <property type="entry name" value="NCX, central ion-binding region"/>
    <property type="match status" value="2"/>
</dbReference>
<dbReference type="RefSeq" id="WP_178011176.1">
    <property type="nucleotide sequence ID" value="NZ_CP058316.1"/>
</dbReference>
<dbReference type="AlphaFoldDB" id="A0A7D5JXV6"/>
<keyword evidence="2 6" id="KW-0812">Transmembrane</keyword>
<evidence type="ECO:0000313" key="9">
    <source>
        <dbReference type="Proteomes" id="UP000509638"/>
    </source>
</evidence>
<organism evidence="8 9">
    <name type="scientific">Microbacterium oleivorans</name>
    <dbReference type="NCBI Taxonomy" id="273677"/>
    <lineage>
        <taxon>Bacteria</taxon>
        <taxon>Bacillati</taxon>
        <taxon>Actinomycetota</taxon>
        <taxon>Actinomycetes</taxon>
        <taxon>Micrococcales</taxon>
        <taxon>Microbacteriaceae</taxon>
        <taxon>Microbacterium</taxon>
    </lineage>
</organism>